<keyword evidence="3" id="KW-1185">Reference proteome</keyword>
<evidence type="ECO:0000256" key="1">
    <source>
        <dbReference type="SAM" id="MobiDB-lite"/>
    </source>
</evidence>
<feature type="region of interest" description="Disordered" evidence="1">
    <location>
        <begin position="24"/>
        <end position="86"/>
    </location>
</feature>
<name>A0A7G9GB72_9FIRM</name>
<dbReference type="Gene3D" id="1.20.5.320">
    <property type="entry name" value="6-Phosphogluconate Dehydrogenase, domain 3"/>
    <property type="match status" value="1"/>
</dbReference>
<dbReference type="AlphaFoldDB" id="A0A7G9GB72"/>
<dbReference type="EMBL" id="CP060635">
    <property type="protein sequence ID" value="QNM08054.1"/>
    <property type="molecule type" value="Genomic_DNA"/>
</dbReference>
<keyword evidence="2" id="KW-0176">Collagen</keyword>
<protein>
    <submittedName>
        <fullName evidence="2">Collagen-like protein</fullName>
    </submittedName>
</protein>
<dbReference type="Proteomes" id="UP000515860">
    <property type="component" value="Chromosome"/>
</dbReference>
<dbReference type="Pfam" id="PF01391">
    <property type="entry name" value="Collagen"/>
    <property type="match status" value="1"/>
</dbReference>
<evidence type="ECO:0000313" key="2">
    <source>
        <dbReference type="EMBL" id="QNM08054.1"/>
    </source>
</evidence>
<sequence length="216" mass="22668">MATITIDLGKVTGKSAYETAVEKGYTGTEEEWLASLVGPKGEAGERGPKGAKGDPGETGPKGAKGDPGETGPQGAKGDPGEKGEAGAEGLSIFKSSRNTSTLATSIPLSTITIPEGRSLKAGDLLLANDTYSYLYRVIAVTSDAASVTYLCRLRGEDGAMGIVDYQTAMNLAHPVGEVIMFLDDTDPNNLYRQFGQVWENTGATQDGLAMRWVRTS</sequence>
<proteinExistence type="predicted"/>
<reference evidence="2 3" key="1">
    <citation type="submission" date="2020-08" db="EMBL/GenBank/DDBJ databases">
        <authorList>
            <person name="Liu C."/>
            <person name="Sun Q."/>
        </authorList>
    </citation>
    <scope>NUCLEOTIDE SEQUENCE [LARGE SCALE GENOMIC DNA]</scope>
    <source>
        <strain evidence="2 3">NSJ-29</strain>
    </source>
</reference>
<dbReference type="RefSeq" id="WP_147371489.1">
    <property type="nucleotide sequence ID" value="NZ_CP060635.1"/>
</dbReference>
<dbReference type="InterPro" id="IPR008160">
    <property type="entry name" value="Collagen"/>
</dbReference>
<organism evidence="2 3">
    <name type="scientific">Wansuia hejianensis</name>
    <dbReference type="NCBI Taxonomy" id="2763667"/>
    <lineage>
        <taxon>Bacteria</taxon>
        <taxon>Bacillati</taxon>
        <taxon>Bacillota</taxon>
        <taxon>Clostridia</taxon>
        <taxon>Lachnospirales</taxon>
        <taxon>Lachnospiraceae</taxon>
        <taxon>Wansuia</taxon>
    </lineage>
</organism>
<dbReference type="PANTHER" id="PTHR24637">
    <property type="entry name" value="COLLAGEN"/>
    <property type="match status" value="1"/>
</dbReference>
<gene>
    <name evidence="2" type="ORF">H9Q79_14340</name>
</gene>
<accession>A0A7G9GB72</accession>
<dbReference type="KEGG" id="whj:H9Q79_14340"/>
<feature type="compositionally biased region" description="Basic and acidic residues" evidence="1">
    <location>
        <begin position="42"/>
        <end position="55"/>
    </location>
</feature>
<evidence type="ECO:0000313" key="3">
    <source>
        <dbReference type="Proteomes" id="UP000515860"/>
    </source>
</evidence>